<keyword evidence="4 8" id="KW-0808">Transferase</keyword>
<evidence type="ECO:0000256" key="5">
    <source>
        <dbReference type="ARBA" id="ARBA00022898"/>
    </source>
</evidence>
<proteinExistence type="inferred from homology"/>
<comment type="cofactor">
    <cofactor evidence="1 7">
        <name>pyridoxal 5'-phosphate</name>
        <dbReference type="ChEBI" id="CHEBI:597326"/>
    </cofactor>
</comment>
<comment type="catalytic activity">
    <reaction evidence="8">
        <text>L-leucine + 2-oxoglutarate = 4-methyl-2-oxopentanoate + L-glutamate</text>
        <dbReference type="Rhea" id="RHEA:18321"/>
        <dbReference type="ChEBI" id="CHEBI:16810"/>
        <dbReference type="ChEBI" id="CHEBI:17865"/>
        <dbReference type="ChEBI" id="CHEBI:29985"/>
        <dbReference type="ChEBI" id="CHEBI:57427"/>
        <dbReference type="EC" id="2.6.1.42"/>
    </reaction>
</comment>
<comment type="catalytic activity">
    <reaction evidence="8">
        <text>L-isoleucine + 2-oxoglutarate = (S)-3-methyl-2-oxopentanoate + L-glutamate</text>
        <dbReference type="Rhea" id="RHEA:24801"/>
        <dbReference type="ChEBI" id="CHEBI:16810"/>
        <dbReference type="ChEBI" id="CHEBI:29985"/>
        <dbReference type="ChEBI" id="CHEBI:35146"/>
        <dbReference type="ChEBI" id="CHEBI:58045"/>
        <dbReference type="EC" id="2.6.1.42"/>
    </reaction>
</comment>
<dbReference type="EC" id="2.6.1.42" evidence="8"/>
<comment type="catalytic activity">
    <reaction evidence="8">
        <text>L-valine + 2-oxoglutarate = 3-methyl-2-oxobutanoate + L-glutamate</text>
        <dbReference type="Rhea" id="RHEA:24813"/>
        <dbReference type="ChEBI" id="CHEBI:11851"/>
        <dbReference type="ChEBI" id="CHEBI:16810"/>
        <dbReference type="ChEBI" id="CHEBI:29985"/>
        <dbReference type="ChEBI" id="CHEBI:57762"/>
        <dbReference type="EC" id="2.6.1.42"/>
    </reaction>
</comment>
<dbReference type="SUPFAM" id="SSF56752">
    <property type="entry name" value="D-aminoacid aminotransferase-like PLP-dependent enzymes"/>
    <property type="match status" value="2"/>
</dbReference>
<evidence type="ECO:0000256" key="4">
    <source>
        <dbReference type="ARBA" id="ARBA00022679"/>
    </source>
</evidence>
<keyword evidence="10" id="KW-1185">Reference proteome</keyword>
<reference evidence="9" key="1">
    <citation type="submission" date="2022-12" db="EMBL/GenBank/DDBJ databases">
        <title>Draft genome assemblies for two species of Escallonia (Escalloniales).</title>
        <authorList>
            <person name="Chanderbali A."/>
            <person name="Dervinis C."/>
            <person name="Anghel I."/>
            <person name="Soltis D."/>
            <person name="Soltis P."/>
            <person name="Zapata F."/>
        </authorList>
    </citation>
    <scope>NUCLEOTIDE SEQUENCE</scope>
    <source>
        <strain evidence="9">UCBG64.0493</strain>
        <tissue evidence="9">Leaf</tissue>
    </source>
</reference>
<keyword evidence="5 7" id="KW-0663">Pyridoxal phosphate</keyword>
<dbReference type="GO" id="GO:0008652">
    <property type="term" value="P:amino acid biosynthetic process"/>
    <property type="evidence" value="ECO:0007669"/>
    <property type="project" value="UniProtKB-KW"/>
</dbReference>
<keyword evidence="3 8" id="KW-0032">Aminotransferase</keyword>
<accession>A0AA88WT34</accession>
<sequence length="461" mass="50312">MERGAVFAGLHSNHLLSPLSSRASASTLSPSPLADGRHFCPPLLKLPSQSHFASYSNKQHFSSSIHVASPTSNATSESADIDWDNLGFGFMPTDYMYVMKCSQGENFSEGQLLRFGNIELNPSAGILNYGQGLFEGLKAYRKHDRNILLFRPEENAMRLRMGAERMCMPSPTVEQFVEAVRETVLANEKWIPPPGKGSMYIRPLLMGSGAVLGLAPAPEYTFLIYVSPVGNYFKEGLAPINLVVETEMHRATPGGTGGVKTIGNYAAEGAFCVRRSKKWLLIHCESAEYGDSCSSFRSVRIAEISLGPSARLWLVLKAQSAAKAKGYSDVLYLDSVHKRFLEEVSSCNVFVVKGNVISTPAIKGTILPGITRKSIIDVARSQGFQVEERMVPVEELLDADEVFCTGTAVVISPVGSITYIGKRVSYGSSGVGLVSQQLYSALTRLQMGLTEDTMDWILELK</sequence>
<protein>
    <recommendedName>
        <fullName evidence="8">Branched-chain-amino-acid aminotransferase</fullName>
        <ecNumber evidence="8">2.6.1.42</ecNumber>
    </recommendedName>
</protein>
<dbReference type="CDD" id="cd01557">
    <property type="entry name" value="BCAT_beta_family"/>
    <property type="match status" value="1"/>
</dbReference>
<dbReference type="Gene3D" id="3.30.470.10">
    <property type="match status" value="1"/>
</dbReference>
<dbReference type="PANTHER" id="PTHR42825">
    <property type="entry name" value="AMINO ACID AMINOTRANSFERASE"/>
    <property type="match status" value="1"/>
</dbReference>
<evidence type="ECO:0000256" key="6">
    <source>
        <dbReference type="RuleBase" id="RU004106"/>
    </source>
</evidence>
<dbReference type="GO" id="GO:0009507">
    <property type="term" value="C:chloroplast"/>
    <property type="evidence" value="ECO:0007669"/>
    <property type="project" value="TreeGrafter"/>
</dbReference>
<evidence type="ECO:0000256" key="2">
    <source>
        <dbReference type="ARBA" id="ARBA00009320"/>
    </source>
</evidence>
<comment type="similarity">
    <text evidence="2 6">Belongs to the class-IV pyridoxal-phosphate-dependent aminotransferase family.</text>
</comment>
<gene>
    <name evidence="9" type="ORF">RJ639_039200</name>
</gene>
<dbReference type="PROSITE" id="PS00770">
    <property type="entry name" value="AA_TRANSFER_CLASS_4"/>
    <property type="match status" value="1"/>
</dbReference>
<dbReference type="PANTHER" id="PTHR42825:SF2">
    <property type="entry name" value="BRANCHED-CHAIN-AMINO-ACID AMINOTRANSFERASE 3, CHLOROPLASTIC-RELATED"/>
    <property type="match status" value="1"/>
</dbReference>
<evidence type="ECO:0000256" key="3">
    <source>
        <dbReference type="ARBA" id="ARBA00022576"/>
    </source>
</evidence>
<dbReference type="InterPro" id="IPR033939">
    <property type="entry name" value="BCAT_family"/>
</dbReference>
<dbReference type="AlphaFoldDB" id="A0AA88WT34"/>
<dbReference type="InterPro" id="IPR043132">
    <property type="entry name" value="BCAT-like_C"/>
</dbReference>
<dbReference type="InterPro" id="IPR043131">
    <property type="entry name" value="BCAT-like_N"/>
</dbReference>
<evidence type="ECO:0000256" key="1">
    <source>
        <dbReference type="ARBA" id="ARBA00001933"/>
    </source>
</evidence>
<dbReference type="FunFam" id="3.20.10.10:FF:000003">
    <property type="entry name" value="Branched-chain-amino-acid aminotransferase"/>
    <property type="match status" value="1"/>
</dbReference>
<dbReference type="Pfam" id="PF01063">
    <property type="entry name" value="Aminotran_4"/>
    <property type="match status" value="1"/>
</dbReference>
<dbReference type="InterPro" id="IPR036038">
    <property type="entry name" value="Aminotransferase-like"/>
</dbReference>
<keyword evidence="8" id="KW-0100">Branched-chain amino acid biosynthesis</keyword>
<dbReference type="GO" id="GO:0009082">
    <property type="term" value="P:branched-chain amino acid biosynthetic process"/>
    <property type="evidence" value="ECO:0007669"/>
    <property type="project" value="UniProtKB-KW"/>
</dbReference>
<dbReference type="InterPro" id="IPR001544">
    <property type="entry name" value="Aminotrans_IV"/>
</dbReference>
<name>A0AA88WT34_9ASTE</name>
<dbReference type="Proteomes" id="UP001188597">
    <property type="component" value="Unassembled WGS sequence"/>
</dbReference>
<dbReference type="InterPro" id="IPR005786">
    <property type="entry name" value="B_amino_transII"/>
</dbReference>
<evidence type="ECO:0000256" key="8">
    <source>
        <dbReference type="RuleBase" id="RU004517"/>
    </source>
</evidence>
<comment type="caution">
    <text evidence="9">The sequence shown here is derived from an EMBL/GenBank/DDBJ whole genome shotgun (WGS) entry which is preliminary data.</text>
</comment>
<evidence type="ECO:0000256" key="7">
    <source>
        <dbReference type="RuleBase" id="RU004516"/>
    </source>
</evidence>
<dbReference type="InterPro" id="IPR018300">
    <property type="entry name" value="Aminotrans_IV_CS"/>
</dbReference>
<dbReference type="FunFam" id="3.30.470.10:FF:000003">
    <property type="entry name" value="Branched-chain-amino-acid aminotransferase"/>
    <property type="match status" value="1"/>
</dbReference>
<evidence type="ECO:0000313" key="10">
    <source>
        <dbReference type="Proteomes" id="UP001188597"/>
    </source>
</evidence>
<dbReference type="EMBL" id="JAVXUP010000339">
    <property type="protein sequence ID" value="KAK3030443.1"/>
    <property type="molecule type" value="Genomic_DNA"/>
</dbReference>
<dbReference type="Gene3D" id="3.20.10.10">
    <property type="entry name" value="D-amino Acid Aminotransferase, subunit A, domain 2"/>
    <property type="match status" value="1"/>
</dbReference>
<evidence type="ECO:0000313" key="9">
    <source>
        <dbReference type="EMBL" id="KAK3030443.1"/>
    </source>
</evidence>
<organism evidence="9 10">
    <name type="scientific">Escallonia herrerae</name>
    <dbReference type="NCBI Taxonomy" id="1293975"/>
    <lineage>
        <taxon>Eukaryota</taxon>
        <taxon>Viridiplantae</taxon>
        <taxon>Streptophyta</taxon>
        <taxon>Embryophyta</taxon>
        <taxon>Tracheophyta</taxon>
        <taxon>Spermatophyta</taxon>
        <taxon>Magnoliopsida</taxon>
        <taxon>eudicotyledons</taxon>
        <taxon>Gunneridae</taxon>
        <taxon>Pentapetalae</taxon>
        <taxon>asterids</taxon>
        <taxon>campanulids</taxon>
        <taxon>Escalloniales</taxon>
        <taxon>Escalloniaceae</taxon>
        <taxon>Escallonia</taxon>
    </lineage>
</organism>
<keyword evidence="8" id="KW-0028">Amino-acid biosynthesis</keyword>
<dbReference type="GO" id="GO:0004084">
    <property type="term" value="F:branched-chain-amino-acid transaminase activity"/>
    <property type="evidence" value="ECO:0007669"/>
    <property type="project" value="UniProtKB-EC"/>
</dbReference>